<evidence type="ECO:0000313" key="3">
    <source>
        <dbReference type="EMBL" id="ACX52504.1"/>
    </source>
</evidence>
<dbReference type="KEGG" id="adg:Adeg_1402"/>
<protein>
    <recommendedName>
        <fullName evidence="2">UPF0251 protein Adeg_1402</fullName>
    </recommendedName>
</protein>
<dbReference type="Pfam" id="PF02001">
    <property type="entry name" value="DUF134"/>
    <property type="match status" value="1"/>
</dbReference>
<organism evidence="3 4">
    <name type="scientific">Ammonifex degensii (strain DSM 10501 / KC4)</name>
    <dbReference type="NCBI Taxonomy" id="429009"/>
    <lineage>
        <taxon>Bacteria</taxon>
        <taxon>Bacillati</taxon>
        <taxon>Bacillota</taxon>
        <taxon>Clostridia</taxon>
        <taxon>Thermoanaerobacterales</taxon>
        <taxon>Thermoanaerobacteraceae</taxon>
        <taxon>Ammonifex</taxon>
    </lineage>
</organism>
<dbReference type="RefSeq" id="WP_015739381.1">
    <property type="nucleotide sequence ID" value="NC_013385.1"/>
</dbReference>
<dbReference type="EMBL" id="CP001785">
    <property type="protein sequence ID" value="ACX52504.1"/>
    <property type="molecule type" value="Genomic_DNA"/>
</dbReference>
<dbReference type="AlphaFoldDB" id="C9R875"/>
<dbReference type="PANTHER" id="PTHR37478">
    <property type="match status" value="1"/>
</dbReference>
<dbReference type="Proteomes" id="UP000002620">
    <property type="component" value="Chromosome"/>
</dbReference>
<comment type="similarity">
    <text evidence="1 2">Belongs to the UPF0251 family.</text>
</comment>
<dbReference type="OrthoDB" id="280278at2"/>
<dbReference type="SUPFAM" id="SSF88659">
    <property type="entry name" value="Sigma3 and sigma4 domains of RNA polymerase sigma factors"/>
    <property type="match status" value="1"/>
</dbReference>
<name>C9R875_AMMDK</name>
<dbReference type="HAMAP" id="MF_00674">
    <property type="entry name" value="UPF0251"/>
    <property type="match status" value="1"/>
</dbReference>
<proteinExistence type="inferred from homology"/>
<dbReference type="InterPro" id="IPR036388">
    <property type="entry name" value="WH-like_DNA-bd_sf"/>
</dbReference>
<dbReference type="PANTHER" id="PTHR37478:SF2">
    <property type="entry name" value="UPF0251 PROTEIN TK0562"/>
    <property type="match status" value="1"/>
</dbReference>
<sequence>MPRPPKFRRVAFLPPFVVYKPQGVPLEEMGVVNLAVEELEALRLKDLEGLEQEECANRMGISRPTFQRLLVGARAKVAEALVKGKALRIEGGNFLLVTHRQCARCHEEWEALEGEVCPRCGAPRGRGRCRRRRGVWTLPDTEE</sequence>
<dbReference type="InterPro" id="IPR013324">
    <property type="entry name" value="RNA_pol_sigma_r3/r4-like"/>
</dbReference>
<reference evidence="3 4" key="1">
    <citation type="submission" date="2009-10" db="EMBL/GenBank/DDBJ databases">
        <title>Complete sequence of chromosome of Ammonifex degensii KC4.</title>
        <authorList>
            <consortium name="US DOE Joint Genome Institute"/>
            <person name="Kerfeld C."/>
            <person name="Goodner B."/>
            <person name="Huber H."/>
            <person name="Stetter K."/>
            <person name="Lucas S."/>
            <person name="Copeland A."/>
            <person name="Lapidus A."/>
            <person name="Glavina del Rio T."/>
            <person name="Dalin E."/>
            <person name="Tice H."/>
            <person name="Bruce D."/>
            <person name="Goodwin L."/>
            <person name="Pitluck S."/>
            <person name="Saunders E."/>
            <person name="Brettin T."/>
            <person name="Detter J.C."/>
            <person name="Han C."/>
            <person name="Larimer F."/>
            <person name="Land M."/>
            <person name="Hauser L."/>
            <person name="Kyrpides N."/>
            <person name="Ovchinnikova G."/>
            <person name="Richardson P."/>
        </authorList>
    </citation>
    <scope>NUCLEOTIDE SEQUENCE [LARGE SCALE GENOMIC DNA]</scope>
    <source>
        <strain evidence="4">DSM 10501 / KC4</strain>
    </source>
</reference>
<keyword evidence="4" id="KW-1185">Reference proteome</keyword>
<dbReference type="STRING" id="429009.Adeg_1402"/>
<dbReference type="InterPro" id="IPR002852">
    <property type="entry name" value="UPF0251"/>
</dbReference>
<dbReference type="Gene3D" id="1.10.10.10">
    <property type="entry name" value="Winged helix-like DNA-binding domain superfamily/Winged helix DNA-binding domain"/>
    <property type="match status" value="1"/>
</dbReference>
<dbReference type="eggNOG" id="COG1342">
    <property type="taxonomic scope" value="Bacteria"/>
</dbReference>
<evidence type="ECO:0000256" key="2">
    <source>
        <dbReference type="HAMAP-Rule" id="MF_00674"/>
    </source>
</evidence>
<gene>
    <name evidence="3" type="ordered locus">Adeg_1402</name>
</gene>
<evidence type="ECO:0000256" key="1">
    <source>
        <dbReference type="ARBA" id="ARBA00009350"/>
    </source>
</evidence>
<accession>C9R875</accession>
<evidence type="ECO:0000313" key="4">
    <source>
        <dbReference type="Proteomes" id="UP000002620"/>
    </source>
</evidence>
<dbReference type="HOGENOM" id="CLU_094511_0_1_9"/>